<dbReference type="Pfam" id="PF01510">
    <property type="entry name" value="Amidase_2"/>
    <property type="match status" value="1"/>
</dbReference>
<dbReference type="EMBL" id="JBHSLW010000056">
    <property type="protein sequence ID" value="MFC5423058.1"/>
    <property type="molecule type" value="Genomic_DNA"/>
</dbReference>
<evidence type="ECO:0000259" key="2">
    <source>
        <dbReference type="SMART" id="SM00701"/>
    </source>
</evidence>
<comment type="caution">
    <text evidence="3">The sequence shown here is derived from an EMBL/GenBank/DDBJ whole genome shotgun (WGS) entry which is preliminary data.</text>
</comment>
<feature type="domain" description="Peptidoglycan recognition protein family" evidence="2">
    <location>
        <begin position="57"/>
        <end position="199"/>
    </location>
</feature>
<proteinExistence type="predicted"/>
<dbReference type="SUPFAM" id="SSF47090">
    <property type="entry name" value="PGBD-like"/>
    <property type="match status" value="1"/>
</dbReference>
<sequence length="217" mass="22802">METTAIQRALIALGYSLAADGVSGPKTKTAIMAFQRGRGLAADGVAGPKTIAALQAATVEKPAPLAGDANLPAFPKPTSRRIEEIIVHCTATPEGRPVSVDTIRGWHIGQGWKDIGYHWVVLLDGTIAPGRPESQVGSHVAGHNTGTLGVVYVGGVAADGKTPKDTRTPAQKTALLALCRALIERYPAIRKVSGHNQYAAKACPSFDVRKDELGRLI</sequence>
<dbReference type="Pfam" id="PF01471">
    <property type="entry name" value="PG_binding_1"/>
    <property type="match status" value="1"/>
</dbReference>
<gene>
    <name evidence="3" type="ORF">ACFPOB_26260</name>
</gene>
<dbReference type="SUPFAM" id="SSF55846">
    <property type="entry name" value="N-acetylmuramoyl-L-alanine amidase-like"/>
    <property type="match status" value="1"/>
</dbReference>
<dbReference type="Proteomes" id="UP001596053">
    <property type="component" value="Unassembled WGS sequence"/>
</dbReference>
<accession>A0ABW0IXM1</accession>
<keyword evidence="4" id="KW-1185">Reference proteome</keyword>
<feature type="domain" description="N-acetylmuramoyl-L-alanine amidase" evidence="1">
    <location>
        <begin position="71"/>
        <end position="205"/>
    </location>
</feature>
<dbReference type="SMART" id="SM00701">
    <property type="entry name" value="PGRP"/>
    <property type="match status" value="1"/>
</dbReference>
<name>A0ABW0IXM1_9HYPH</name>
<evidence type="ECO:0000313" key="3">
    <source>
        <dbReference type="EMBL" id="MFC5423058.1"/>
    </source>
</evidence>
<dbReference type="InterPro" id="IPR036505">
    <property type="entry name" value="Amidase/PGRP_sf"/>
</dbReference>
<evidence type="ECO:0000259" key="1">
    <source>
        <dbReference type="SMART" id="SM00644"/>
    </source>
</evidence>
<dbReference type="InterPro" id="IPR006619">
    <property type="entry name" value="PGRP_domain_met/bac"/>
</dbReference>
<dbReference type="InterPro" id="IPR036365">
    <property type="entry name" value="PGBD-like_sf"/>
</dbReference>
<organism evidence="3 4">
    <name type="scientific">Bosea eneae</name>
    <dbReference type="NCBI Taxonomy" id="151454"/>
    <lineage>
        <taxon>Bacteria</taxon>
        <taxon>Pseudomonadati</taxon>
        <taxon>Pseudomonadota</taxon>
        <taxon>Alphaproteobacteria</taxon>
        <taxon>Hyphomicrobiales</taxon>
        <taxon>Boseaceae</taxon>
        <taxon>Bosea</taxon>
    </lineage>
</organism>
<evidence type="ECO:0000313" key="4">
    <source>
        <dbReference type="Proteomes" id="UP001596053"/>
    </source>
</evidence>
<reference evidence="4" key="1">
    <citation type="journal article" date="2019" name="Int. J. Syst. Evol. Microbiol.">
        <title>The Global Catalogue of Microorganisms (GCM) 10K type strain sequencing project: providing services to taxonomists for standard genome sequencing and annotation.</title>
        <authorList>
            <consortium name="The Broad Institute Genomics Platform"/>
            <consortium name="The Broad Institute Genome Sequencing Center for Infectious Disease"/>
            <person name="Wu L."/>
            <person name="Ma J."/>
        </authorList>
    </citation>
    <scope>NUCLEOTIDE SEQUENCE [LARGE SCALE GENOMIC DNA]</scope>
    <source>
        <strain evidence="4">NCAIM B.01391</strain>
    </source>
</reference>
<dbReference type="InterPro" id="IPR002477">
    <property type="entry name" value="Peptidoglycan-bd-like"/>
</dbReference>
<dbReference type="Gene3D" id="1.10.101.10">
    <property type="entry name" value="PGBD-like superfamily/PGBD"/>
    <property type="match status" value="1"/>
</dbReference>
<dbReference type="CDD" id="cd06583">
    <property type="entry name" value="PGRP"/>
    <property type="match status" value="1"/>
</dbReference>
<dbReference type="InterPro" id="IPR002502">
    <property type="entry name" value="Amidase_domain"/>
</dbReference>
<protein>
    <submittedName>
        <fullName evidence="3">Peptidoglycan-binding protein</fullName>
    </submittedName>
</protein>
<dbReference type="InterPro" id="IPR036366">
    <property type="entry name" value="PGBDSf"/>
</dbReference>
<dbReference type="RefSeq" id="WP_377801252.1">
    <property type="nucleotide sequence ID" value="NZ_JBHSLW010000056.1"/>
</dbReference>
<dbReference type="SMART" id="SM00644">
    <property type="entry name" value="Ami_2"/>
    <property type="match status" value="1"/>
</dbReference>
<dbReference type="Gene3D" id="3.40.80.10">
    <property type="entry name" value="Peptidoglycan recognition protein-like"/>
    <property type="match status" value="1"/>
</dbReference>